<accession>A0ABQ9HZD3</accession>
<gene>
    <name evidence="1" type="ORF">PR048_009252</name>
</gene>
<dbReference type="Proteomes" id="UP001159363">
    <property type="component" value="Chromosome 3"/>
</dbReference>
<reference evidence="1 2" key="1">
    <citation type="submission" date="2023-02" db="EMBL/GenBank/DDBJ databases">
        <title>LHISI_Scaffold_Assembly.</title>
        <authorList>
            <person name="Stuart O.P."/>
            <person name="Cleave R."/>
            <person name="Magrath M.J.L."/>
            <person name="Mikheyev A.S."/>
        </authorList>
    </citation>
    <scope>NUCLEOTIDE SEQUENCE [LARGE SCALE GENOMIC DNA]</scope>
    <source>
        <strain evidence="1">Daus_M_001</strain>
        <tissue evidence="1">Leg muscle</tissue>
    </source>
</reference>
<proteinExistence type="predicted"/>
<keyword evidence="2" id="KW-1185">Reference proteome</keyword>
<dbReference type="InterPro" id="IPR012337">
    <property type="entry name" value="RNaseH-like_sf"/>
</dbReference>
<dbReference type="Gene3D" id="3.30.420.10">
    <property type="entry name" value="Ribonuclease H-like superfamily/Ribonuclease H"/>
    <property type="match status" value="1"/>
</dbReference>
<dbReference type="InterPro" id="IPR036397">
    <property type="entry name" value="RNaseH_sf"/>
</dbReference>
<evidence type="ECO:0000313" key="1">
    <source>
        <dbReference type="EMBL" id="KAJ8889751.1"/>
    </source>
</evidence>
<protein>
    <recommendedName>
        <fullName evidence="3">Integrase catalytic domain-containing protein</fullName>
    </recommendedName>
</protein>
<dbReference type="InterPro" id="IPR050951">
    <property type="entry name" value="Retrovirus_Pol_polyprotein"/>
</dbReference>
<name>A0ABQ9HZD3_9NEOP</name>
<sequence>MCLGNCGPNARDACPKRPTCQDSLSEYLVAVPIKQQDADSATRTLVEHVVLVFGIPQCILPDQGSNFMSEVTDVPLLQFKRICTSSYHPQSNFVEGSYRTLAEYLQHYISQDQDDWDRWIPNATFVFSITPHCNRSTSPHTLTPNILCTLQKEPMGLNEEYDDKKQYKKKANKYRIAEEDEVIMYDESVHKGRSRKFASQWVGPFEVIKVEG</sequence>
<organism evidence="1 2">
    <name type="scientific">Dryococelus australis</name>
    <dbReference type="NCBI Taxonomy" id="614101"/>
    <lineage>
        <taxon>Eukaryota</taxon>
        <taxon>Metazoa</taxon>
        <taxon>Ecdysozoa</taxon>
        <taxon>Arthropoda</taxon>
        <taxon>Hexapoda</taxon>
        <taxon>Insecta</taxon>
        <taxon>Pterygota</taxon>
        <taxon>Neoptera</taxon>
        <taxon>Polyneoptera</taxon>
        <taxon>Phasmatodea</taxon>
        <taxon>Verophasmatodea</taxon>
        <taxon>Anareolatae</taxon>
        <taxon>Phasmatidae</taxon>
        <taxon>Eurycanthinae</taxon>
        <taxon>Dryococelus</taxon>
    </lineage>
</organism>
<dbReference type="PANTHER" id="PTHR37984:SF5">
    <property type="entry name" value="PROTEIN NYNRIN-LIKE"/>
    <property type="match status" value="1"/>
</dbReference>
<dbReference type="SUPFAM" id="SSF53098">
    <property type="entry name" value="Ribonuclease H-like"/>
    <property type="match status" value="1"/>
</dbReference>
<evidence type="ECO:0000313" key="2">
    <source>
        <dbReference type="Proteomes" id="UP001159363"/>
    </source>
</evidence>
<dbReference type="PANTHER" id="PTHR37984">
    <property type="entry name" value="PROTEIN CBG26694"/>
    <property type="match status" value="1"/>
</dbReference>
<comment type="caution">
    <text evidence="1">The sequence shown here is derived from an EMBL/GenBank/DDBJ whole genome shotgun (WGS) entry which is preliminary data.</text>
</comment>
<dbReference type="EMBL" id="JARBHB010000003">
    <property type="protein sequence ID" value="KAJ8889751.1"/>
    <property type="molecule type" value="Genomic_DNA"/>
</dbReference>
<evidence type="ECO:0008006" key="3">
    <source>
        <dbReference type="Google" id="ProtNLM"/>
    </source>
</evidence>